<dbReference type="InterPro" id="IPR002477">
    <property type="entry name" value="Peptidoglycan-bd-like"/>
</dbReference>
<dbReference type="InterPro" id="IPR052905">
    <property type="entry name" value="LD-transpeptidase_YkuD-like"/>
</dbReference>
<keyword evidence="4" id="KW-1185">Reference proteome</keyword>
<evidence type="ECO:0000313" key="4">
    <source>
        <dbReference type="Proteomes" id="UP000426444"/>
    </source>
</evidence>
<proteinExistence type="predicted"/>
<evidence type="ECO:0000313" key="3">
    <source>
        <dbReference type="EMBL" id="QGT99927.1"/>
    </source>
</evidence>
<dbReference type="EMBL" id="CP046457">
    <property type="protein sequence ID" value="QGT99927.1"/>
    <property type="molecule type" value="Genomic_DNA"/>
</dbReference>
<gene>
    <name evidence="3" type="ORF">SYNTR_1334</name>
</gene>
<dbReference type="Pfam" id="PF13539">
    <property type="entry name" value="Peptidase_M15_4"/>
    <property type="match status" value="1"/>
</dbReference>
<name>A0A6I6DFU7_9FIRM</name>
<dbReference type="Gene3D" id="3.30.1380.10">
    <property type="match status" value="1"/>
</dbReference>
<feature type="domain" description="Peptidase M15C" evidence="2">
    <location>
        <begin position="323"/>
        <end position="382"/>
    </location>
</feature>
<dbReference type="SUPFAM" id="SSF47090">
    <property type="entry name" value="PGBD-like"/>
    <property type="match status" value="2"/>
</dbReference>
<evidence type="ECO:0008006" key="5">
    <source>
        <dbReference type="Google" id="ProtNLM"/>
    </source>
</evidence>
<dbReference type="Proteomes" id="UP000426444">
    <property type="component" value="Chromosome"/>
</dbReference>
<dbReference type="InterPro" id="IPR039561">
    <property type="entry name" value="Peptidase_M15C"/>
</dbReference>
<dbReference type="KEGG" id="salq:SYNTR_1334"/>
<feature type="domain" description="Peptidoglycan binding-like" evidence="1">
    <location>
        <begin position="129"/>
        <end position="185"/>
    </location>
</feature>
<dbReference type="InterPro" id="IPR009045">
    <property type="entry name" value="Zn_M74/Hedgehog-like"/>
</dbReference>
<dbReference type="InterPro" id="IPR036366">
    <property type="entry name" value="PGBDSf"/>
</dbReference>
<feature type="domain" description="Peptidoglycan binding-like" evidence="1">
    <location>
        <begin position="47"/>
        <end position="103"/>
    </location>
</feature>
<reference evidence="4" key="1">
    <citation type="journal article" date="2019" name="Microbiology">
        <title>Complete Genome Sequence of an Uncultured Bacterium of the Candidate Phylum Bipolaricaulota.</title>
        <authorList>
            <person name="Kadnikov V.V."/>
            <person name="Mardanov A.V."/>
            <person name="Beletsky A.V."/>
            <person name="Frank Y.A."/>
            <person name="Karnachuk O.V."/>
            <person name="Ravin N.V."/>
        </authorList>
    </citation>
    <scope>NUCLEOTIDE SEQUENCE [LARGE SCALE GENOMIC DNA]</scope>
</reference>
<evidence type="ECO:0000259" key="2">
    <source>
        <dbReference type="Pfam" id="PF13539"/>
    </source>
</evidence>
<organism evidence="3 4">
    <name type="scientific">Candidatus Syntrophocurvum alkaliphilum</name>
    <dbReference type="NCBI Taxonomy" id="2293317"/>
    <lineage>
        <taxon>Bacteria</taxon>
        <taxon>Bacillati</taxon>
        <taxon>Bacillota</taxon>
        <taxon>Clostridia</taxon>
        <taxon>Eubacteriales</taxon>
        <taxon>Syntrophomonadaceae</taxon>
        <taxon>Candidatus Syntrophocurvum</taxon>
    </lineage>
</organism>
<dbReference type="SUPFAM" id="SSF55166">
    <property type="entry name" value="Hedgehog/DD-peptidase"/>
    <property type="match status" value="1"/>
</dbReference>
<protein>
    <recommendedName>
        <fullName evidence="5">N-acetylmuramoyl-L-alanine amidase</fullName>
    </recommendedName>
</protein>
<dbReference type="AlphaFoldDB" id="A0A6I6DFU7"/>
<dbReference type="PANTHER" id="PTHR41533:SF1">
    <property type="entry name" value="L,D-TRANSPEPTIDASE YCBB-RELATED"/>
    <property type="match status" value="1"/>
</dbReference>
<dbReference type="GO" id="GO:0008233">
    <property type="term" value="F:peptidase activity"/>
    <property type="evidence" value="ECO:0007669"/>
    <property type="project" value="InterPro"/>
</dbReference>
<sequence length="384" mass="42490">MKGSVFTFTLQHKQVLFLSIFILLVFAFLPKAEASVYGDQTLSVGSRGAAVSVLQNDLTRQGFNTYGVDGIFDQNTHNAVENFQRAKGIQVDGIVGSQTKSALQEEVAKSIALRASLRYSDQTLSIGSRGEAVSALQDDLTRQGFNTYGVDGIFGQNTHNAVENFQRAKGIQADGIVGPQTKLALQEEVAKSNAYRASLTYNANTNNNTNTTVSRGSRTDIHRYPHLSKVNGEFGQFRYRSLQGGRIEIDPVWVQENIVTITLPGLNRQVQVHKNAAPNFIHAFTLIKKGTANINGREVPLLSLIETMDGTWVPRHVMWNPSRGLSNHSWGTAIDINAAGNLRYVCPTNEPNHPNLILWEKAFKPAGFSWGNRFNDAMHYEIIR</sequence>
<evidence type="ECO:0000259" key="1">
    <source>
        <dbReference type="Pfam" id="PF01471"/>
    </source>
</evidence>
<dbReference type="Pfam" id="PF01471">
    <property type="entry name" value="PG_binding_1"/>
    <property type="match status" value="2"/>
</dbReference>
<dbReference type="InterPro" id="IPR036365">
    <property type="entry name" value="PGBD-like_sf"/>
</dbReference>
<dbReference type="Gene3D" id="1.10.101.10">
    <property type="entry name" value="PGBD-like superfamily/PGBD"/>
    <property type="match status" value="2"/>
</dbReference>
<dbReference type="OrthoDB" id="9785345at2"/>
<accession>A0A6I6DFU7</accession>
<dbReference type="PANTHER" id="PTHR41533">
    <property type="entry name" value="L,D-TRANSPEPTIDASE HI_1667-RELATED"/>
    <property type="match status" value="1"/>
</dbReference>